<dbReference type="Proteomes" id="UP001157114">
    <property type="component" value="Unassembled WGS sequence"/>
</dbReference>
<dbReference type="SUPFAM" id="SSF55486">
    <property type="entry name" value="Metalloproteases ('zincins'), catalytic domain"/>
    <property type="match status" value="1"/>
</dbReference>
<evidence type="ECO:0000256" key="1">
    <source>
        <dbReference type="SAM" id="SignalP"/>
    </source>
</evidence>
<gene>
    <name evidence="2" type="ORF">MU1_09700</name>
</gene>
<name>A0ABQ6GBD0_9BACL</name>
<accession>A0ABQ6GBD0</accession>
<evidence type="ECO:0000313" key="2">
    <source>
        <dbReference type="EMBL" id="GLX66626.1"/>
    </source>
</evidence>
<evidence type="ECO:0000313" key="3">
    <source>
        <dbReference type="Proteomes" id="UP001157114"/>
    </source>
</evidence>
<organism evidence="2 3">
    <name type="scientific">Paenibacillus glycanilyticus</name>
    <dbReference type="NCBI Taxonomy" id="126569"/>
    <lineage>
        <taxon>Bacteria</taxon>
        <taxon>Bacillati</taxon>
        <taxon>Bacillota</taxon>
        <taxon>Bacilli</taxon>
        <taxon>Bacillales</taxon>
        <taxon>Paenibacillaceae</taxon>
        <taxon>Paenibacillus</taxon>
    </lineage>
</organism>
<sequence>MKRFICAVLIFTLLLSANVVFANTDPDWGSQSPNINVPPITYNNTWKTPMEAAASAWNGTATLVTVGTLSSSKNSLIVSSYSDTWYGNSSSANPGPFTIKLNSRTINRDATDFANFVQSVLVHEYGHEFCLDHTSQTSIMNDSRNRNTMKVPQPYDVSEVNTVYN</sequence>
<dbReference type="InterPro" id="IPR024079">
    <property type="entry name" value="MetalloPept_cat_dom_sf"/>
</dbReference>
<dbReference type="Gene3D" id="3.40.390.10">
    <property type="entry name" value="Collagenase (Catalytic Domain)"/>
    <property type="match status" value="1"/>
</dbReference>
<keyword evidence="3" id="KW-1185">Reference proteome</keyword>
<feature type="chain" id="PRO_5047091634" description="Peptidase M10 metallopeptidase domain-containing protein" evidence="1">
    <location>
        <begin position="23"/>
        <end position="165"/>
    </location>
</feature>
<comment type="caution">
    <text evidence="2">The sequence shown here is derived from an EMBL/GenBank/DDBJ whole genome shotgun (WGS) entry which is preliminary data.</text>
</comment>
<dbReference type="RefSeq" id="WP_284237333.1">
    <property type="nucleotide sequence ID" value="NZ_BSSQ01000004.1"/>
</dbReference>
<keyword evidence="1" id="KW-0732">Signal</keyword>
<proteinExistence type="predicted"/>
<protein>
    <recommendedName>
        <fullName evidence="4">Peptidase M10 metallopeptidase domain-containing protein</fullName>
    </recommendedName>
</protein>
<feature type="signal peptide" evidence="1">
    <location>
        <begin position="1"/>
        <end position="22"/>
    </location>
</feature>
<reference evidence="2 3" key="1">
    <citation type="submission" date="2023-03" db="EMBL/GenBank/DDBJ databases">
        <title>Draft genome sequence of the bacteria which degrade cell wall of Tricholomamatutake.</title>
        <authorList>
            <person name="Konishi Y."/>
            <person name="Fukuta Y."/>
            <person name="Shirasaka N."/>
        </authorList>
    </citation>
    <scope>NUCLEOTIDE SEQUENCE [LARGE SCALE GENOMIC DNA]</scope>
    <source>
        <strain evidence="3">mu1</strain>
    </source>
</reference>
<dbReference type="EMBL" id="BSSQ01000004">
    <property type="protein sequence ID" value="GLX66626.1"/>
    <property type="molecule type" value="Genomic_DNA"/>
</dbReference>
<evidence type="ECO:0008006" key="4">
    <source>
        <dbReference type="Google" id="ProtNLM"/>
    </source>
</evidence>